<dbReference type="PANTHER" id="PTHR21294">
    <property type="entry name" value="ELECTRON TRANSFER FLAVOPROTEIN BETA-SUBUNIT"/>
    <property type="match status" value="1"/>
</dbReference>
<dbReference type="InterPro" id="IPR014730">
    <property type="entry name" value="ETF_a/b_N"/>
</dbReference>
<evidence type="ECO:0000256" key="4">
    <source>
        <dbReference type="ARBA" id="ARBA00022982"/>
    </source>
</evidence>
<dbReference type="CDD" id="cd01714">
    <property type="entry name" value="ETF_beta"/>
    <property type="match status" value="1"/>
</dbReference>
<evidence type="ECO:0000313" key="7">
    <source>
        <dbReference type="EMBL" id="MET1490674.1"/>
    </source>
</evidence>
<proteinExistence type="inferred from homology"/>
<gene>
    <name evidence="7" type="ORF">ABVT11_12630</name>
</gene>
<dbReference type="PROSITE" id="PS01065">
    <property type="entry name" value="ETF_BETA"/>
    <property type="match status" value="1"/>
</dbReference>
<dbReference type="Proteomes" id="UP001548590">
    <property type="component" value="Unassembled WGS sequence"/>
</dbReference>
<evidence type="ECO:0000256" key="2">
    <source>
        <dbReference type="ARBA" id="ARBA00016797"/>
    </source>
</evidence>
<organism evidence="7 8">
    <name type="scientific">Uliginosibacterium paludis</name>
    <dbReference type="NCBI Taxonomy" id="1615952"/>
    <lineage>
        <taxon>Bacteria</taxon>
        <taxon>Pseudomonadati</taxon>
        <taxon>Pseudomonadota</taxon>
        <taxon>Betaproteobacteria</taxon>
        <taxon>Rhodocyclales</taxon>
        <taxon>Zoogloeaceae</taxon>
        <taxon>Uliginosibacterium</taxon>
    </lineage>
</organism>
<dbReference type="EMBL" id="JBEWLZ010000006">
    <property type="protein sequence ID" value="MET1490674.1"/>
    <property type="molecule type" value="Genomic_DNA"/>
</dbReference>
<evidence type="ECO:0000256" key="3">
    <source>
        <dbReference type="ARBA" id="ARBA00022448"/>
    </source>
</evidence>
<dbReference type="RefSeq" id="WP_345927548.1">
    <property type="nucleotide sequence ID" value="NZ_JBDIVF010000004.1"/>
</dbReference>
<dbReference type="PANTHER" id="PTHR21294:SF8">
    <property type="entry name" value="ELECTRON TRANSFER FLAVOPROTEIN SUBUNIT BETA"/>
    <property type="match status" value="1"/>
</dbReference>
<keyword evidence="4" id="KW-0249">Electron transport</keyword>
<feature type="domain" description="Electron transfer flavoprotein alpha/beta-subunit N-terminal" evidence="6">
    <location>
        <begin position="23"/>
        <end position="211"/>
    </location>
</feature>
<sequence>MKILVPVKRVVDHEIRVRVKPDGSGLDESGLRYAMNPFDEIALEEALRLREAGICSEIVIASCGDAAVQDTLRHGLALGADRAIRIDTPVTLQPLGVAKLLKALALQEAPQLILMGKQATDSDAAQTGPMLAAMLGWPQGCFASALSVKADRVEVRREIDGGLETLSLSLPALVTTDLRLNLPRFVTLANTMKARRKTIELMPAESFGVDFMPRLRVLRSEAPPERLPGEMLDSVSALAGRLKPFLADAEAQA</sequence>
<dbReference type="Pfam" id="PF01012">
    <property type="entry name" value="ETF"/>
    <property type="match status" value="1"/>
</dbReference>
<accession>A0ABV2CRY4</accession>
<comment type="caution">
    <text evidence="7">The sequence shown here is derived from an EMBL/GenBank/DDBJ whole genome shotgun (WGS) entry which is preliminary data.</text>
</comment>
<dbReference type="InterPro" id="IPR012255">
    <property type="entry name" value="ETF_b"/>
</dbReference>
<dbReference type="SMART" id="SM00893">
    <property type="entry name" value="ETF"/>
    <property type="match status" value="1"/>
</dbReference>
<comment type="similarity">
    <text evidence="1">Belongs to the ETF beta-subunit/FixA family.</text>
</comment>
<keyword evidence="3" id="KW-0813">Transport</keyword>
<dbReference type="SUPFAM" id="SSF52402">
    <property type="entry name" value="Adenine nucleotide alpha hydrolases-like"/>
    <property type="match status" value="1"/>
</dbReference>
<dbReference type="InterPro" id="IPR014729">
    <property type="entry name" value="Rossmann-like_a/b/a_fold"/>
</dbReference>
<name>A0ABV2CRY4_9RHOO</name>
<dbReference type="Gene3D" id="3.40.50.620">
    <property type="entry name" value="HUPs"/>
    <property type="match status" value="1"/>
</dbReference>
<evidence type="ECO:0000313" key="8">
    <source>
        <dbReference type="Proteomes" id="UP001548590"/>
    </source>
</evidence>
<keyword evidence="8" id="KW-1185">Reference proteome</keyword>
<protein>
    <recommendedName>
        <fullName evidence="2">Electron transfer flavoprotein subunit beta</fullName>
    </recommendedName>
    <alternativeName>
        <fullName evidence="5">Electron transfer flavoprotein small subunit</fullName>
    </alternativeName>
</protein>
<evidence type="ECO:0000256" key="1">
    <source>
        <dbReference type="ARBA" id="ARBA00007557"/>
    </source>
</evidence>
<evidence type="ECO:0000256" key="5">
    <source>
        <dbReference type="ARBA" id="ARBA00042002"/>
    </source>
</evidence>
<evidence type="ECO:0000259" key="6">
    <source>
        <dbReference type="SMART" id="SM00893"/>
    </source>
</evidence>
<dbReference type="InterPro" id="IPR000049">
    <property type="entry name" value="ET-Flavoprotein_bsu_CS"/>
</dbReference>
<reference evidence="7 8" key="1">
    <citation type="submission" date="2024-07" db="EMBL/GenBank/DDBJ databases">
        <title>Uliginosibacterium paludis KCTC:42655.</title>
        <authorList>
            <person name="Kim M.K."/>
        </authorList>
    </citation>
    <scope>NUCLEOTIDE SEQUENCE [LARGE SCALE GENOMIC DNA]</scope>
    <source>
        <strain evidence="7 8">KCTC 42655</strain>
    </source>
</reference>
<dbReference type="InterPro" id="IPR033948">
    <property type="entry name" value="ETF_beta_N"/>
</dbReference>
<dbReference type="PIRSF" id="PIRSF000090">
    <property type="entry name" value="Beta-ETF"/>
    <property type="match status" value="1"/>
</dbReference>